<comment type="similarity">
    <text evidence="1">Belongs to the membrane fusion protein (MFP) (TC 8.A.1) family.</text>
</comment>
<dbReference type="PANTHER" id="PTHR30469">
    <property type="entry name" value="MULTIDRUG RESISTANCE PROTEIN MDTA"/>
    <property type="match status" value="1"/>
</dbReference>
<name>A0ABS6SWT2_9RHOB</name>
<evidence type="ECO:0000313" key="5">
    <source>
        <dbReference type="EMBL" id="MBV7377375.1"/>
    </source>
</evidence>
<comment type="caution">
    <text evidence="5">The sequence shown here is derived from an EMBL/GenBank/DDBJ whole genome shotgun (WGS) entry which is preliminary data.</text>
</comment>
<evidence type="ECO:0000256" key="4">
    <source>
        <dbReference type="SAM" id="SignalP"/>
    </source>
</evidence>
<dbReference type="InterPro" id="IPR006143">
    <property type="entry name" value="RND_pump_MFP"/>
</dbReference>
<evidence type="ECO:0000256" key="1">
    <source>
        <dbReference type="ARBA" id="ARBA00009477"/>
    </source>
</evidence>
<gene>
    <name evidence="5" type="ORF">KJP28_00450</name>
</gene>
<accession>A0ABS6SWT2</accession>
<keyword evidence="2" id="KW-0175">Coiled coil</keyword>
<keyword evidence="6" id="KW-1185">Reference proteome</keyword>
<dbReference type="EMBL" id="JAHUZE010000001">
    <property type="protein sequence ID" value="MBV7377375.1"/>
    <property type="molecule type" value="Genomic_DNA"/>
</dbReference>
<organism evidence="5 6">
    <name type="scientific">Maritimibacter dapengensis</name>
    <dbReference type="NCBI Taxonomy" id="2836868"/>
    <lineage>
        <taxon>Bacteria</taxon>
        <taxon>Pseudomonadati</taxon>
        <taxon>Pseudomonadota</taxon>
        <taxon>Alphaproteobacteria</taxon>
        <taxon>Rhodobacterales</taxon>
        <taxon>Roseobacteraceae</taxon>
        <taxon>Maritimibacter</taxon>
    </lineage>
</organism>
<dbReference type="Proteomes" id="UP000756530">
    <property type="component" value="Unassembled WGS sequence"/>
</dbReference>
<dbReference type="PANTHER" id="PTHR30469:SF15">
    <property type="entry name" value="HLYD FAMILY OF SECRETION PROTEINS"/>
    <property type="match status" value="1"/>
</dbReference>
<evidence type="ECO:0000256" key="3">
    <source>
        <dbReference type="SAM" id="MobiDB-lite"/>
    </source>
</evidence>
<keyword evidence="4" id="KW-0732">Signal</keyword>
<evidence type="ECO:0000313" key="6">
    <source>
        <dbReference type="Proteomes" id="UP000756530"/>
    </source>
</evidence>
<sequence>MRFLRRSLTGLFLASLTVAALAMAAYVVRDAVEARLAQDGGAMPNRERVYTADVVRVVPETVTPVLEAFGEVVSRRNLEIRSAVGGTVVELGENFVEGGRVQSGQMLVRIDATDLEDAVSLGRADLSDAEAELANAEAVLTLERDDLTSARRQVELRNAAVQRQQDLLDRGVGTAADLETATLSAASAEQAVLAARATVNAAEARVASAGTAMERARIALAEAERNLSDATITADFSGALADVAAIEGRLVTANEQLATLVDPETLEASFRLSTAQYARLLDEAGDLVLADVSVSLDVAGVDLIATGRIARESAAVGEGQTGRLIFARLDQAVGFRPGDFVTVRILEPALDNVARIPAAAVSGTDEVLVVEQGGRLSEASVDVVRRQGETVLIAADTLAGREIVAERAPTLGAGIRIRPNRDPSDPAAGNAGDENAEAPRDNPNLITLDDERRAKLIAFVEGSARFPMRAKERILTTLRQPEVPAQMVERIESNMGS</sequence>
<feature type="coiled-coil region" evidence="2">
    <location>
        <begin position="185"/>
        <end position="233"/>
    </location>
</feature>
<proteinExistence type="inferred from homology"/>
<evidence type="ECO:0000256" key="2">
    <source>
        <dbReference type="SAM" id="Coils"/>
    </source>
</evidence>
<dbReference type="RefSeq" id="WP_218390266.1">
    <property type="nucleotide sequence ID" value="NZ_JAHUZE010000001.1"/>
</dbReference>
<feature type="chain" id="PRO_5045285547" evidence="4">
    <location>
        <begin position="25"/>
        <end position="497"/>
    </location>
</feature>
<dbReference type="NCBIfam" id="TIGR01730">
    <property type="entry name" value="RND_mfp"/>
    <property type="match status" value="1"/>
</dbReference>
<feature type="region of interest" description="Disordered" evidence="3">
    <location>
        <begin position="414"/>
        <end position="445"/>
    </location>
</feature>
<reference evidence="5 6" key="1">
    <citation type="submission" date="2021-05" db="EMBL/GenBank/DDBJ databases">
        <title>Culturable bacteria isolated from Daya Bay.</title>
        <authorList>
            <person name="Zheng W."/>
            <person name="Yu S."/>
            <person name="Huang Y."/>
        </authorList>
    </citation>
    <scope>NUCLEOTIDE SEQUENCE [LARGE SCALE GENOMIC DNA]</scope>
    <source>
        <strain evidence="5 6">DP4N28-5</strain>
    </source>
</reference>
<protein>
    <submittedName>
        <fullName evidence="5">Efflux RND transporter periplasmic adaptor subunit</fullName>
    </submittedName>
</protein>
<feature type="signal peptide" evidence="4">
    <location>
        <begin position="1"/>
        <end position="24"/>
    </location>
</feature>